<proteinExistence type="predicted"/>
<protein>
    <recommendedName>
        <fullName evidence="3">Lipoprotein</fullName>
    </recommendedName>
</protein>
<name>A0ABT2XVC3_9PSED</name>
<dbReference type="PROSITE" id="PS51257">
    <property type="entry name" value="PROKAR_LIPOPROTEIN"/>
    <property type="match status" value="1"/>
</dbReference>
<reference evidence="1" key="1">
    <citation type="submission" date="2022-06" db="EMBL/GenBank/DDBJ databases">
        <title>De novo draft assembly of the Pseudomonas mercurotoleraris sp. nov., isolated from the plants rhizosphere.</title>
        <authorList>
            <person name="Robas M."/>
            <person name="Gonzalez D."/>
            <person name="Fernandez V.M."/>
            <person name="Luna L."/>
            <person name="Provanza A."/>
            <person name="Jimenez P.A."/>
        </authorList>
    </citation>
    <scope>NUCLEOTIDE SEQUENCE</scope>
    <source>
        <strain evidence="1">SAICEUPSM</strain>
    </source>
</reference>
<gene>
    <name evidence="1" type="ORF">ND528_13755</name>
</gene>
<evidence type="ECO:0008006" key="3">
    <source>
        <dbReference type="Google" id="ProtNLM"/>
    </source>
</evidence>
<accession>A0ABT2XVC3</accession>
<dbReference type="Proteomes" id="UP001063475">
    <property type="component" value="Unassembled WGS sequence"/>
</dbReference>
<comment type="caution">
    <text evidence="1">The sequence shown here is derived from an EMBL/GenBank/DDBJ whole genome shotgun (WGS) entry which is preliminary data.</text>
</comment>
<organism evidence="1 2">
    <name type="scientific">Pseudomonas mercuritolerans</name>
    <dbReference type="NCBI Taxonomy" id="2951809"/>
    <lineage>
        <taxon>Bacteria</taxon>
        <taxon>Pseudomonadati</taxon>
        <taxon>Pseudomonadota</taxon>
        <taxon>Gammaproteobacteria</taxon>
        <taxon>Pseudomonadales</taxon>
        <taxon>Pseudomonadaceae</taxon>
        <taxon>Pseudomonas</taxon>
    </lineage>
</organism>
<evidence type="ECO:0000313" key="1">
    <source>
        <dbReference type="EMBL" id="MCV2222638.1"/>
    </source>
</evidence>
<evidence type="ECO:0000313" key="2">
    <source>
        <dbReference type="Proteomes" id="UP001063475"/>
    </source>
</evidence>
<dbReference type="RefSeq" id="WP_016770963.1">
    <property type="nucleotide sequence ID" value="NZ_JAMSHA010000004.1"/>
</dbReference>
<dbReference type="EMBL" id="JAMSHA010000004">
    <property type="protein sequence ID" value="MCV2222638.1"/>
    <property type="molecule type" value="Genomic_DNA"/>
</dbReference>
<keyword evidence="2" id="KW-1185">Reference proteome</keyword>
<sequence>MKVLILAICISVLSACSLNHGRPIANLKYEKTERLRTTGIYQVYFKSDVELLGLFKSSIGRGLVCSLTSDLDFSQAHRIKQSGFGFIERVSPDSLIYRADVIFDESVDDEGGERRLKGETLDPFLKARDSFSCVYRVHSTTYKTYFSKIMQIPSADLLTTGHAK</sequence>